<gene>
    <name evidence="1" type="ORF">D6C91_08386</name>
</gene>
<dbReference type="Gene3D" id="3.30.530.20">
    <property type="match status" value="1"/>
</dbReference>
<reference evidence="1 2" key="1">
    <citation type="submission" date="2018-10" db="EMBL/GenBank/DDBJ databases">
        <title>Fifty Aureobasidium pullulans genomes reveal a recombining polyextremotolerant generalist.</title>
        <authorList>
            <person name="Gostincar C."/>
            <person name="Turk M."/>
            <person name="Zajc J."/>
            <person name="Gunde-Cimerman N."/>
        </authorList>
    </citation>
    <scope>NUCLEOTIDE SEQUENCE [LARGE SCALE GENOMIC DNA]</scope>
    <source>
        <strain evidence="1 2">EXF-3863</strain>
    </source>
</reference>
<dbReference type="InterPro" id="IPR023393">
    <property type="entry name" value="START-like_dom_sf"/>
</dbReference>
<proteinExistence type="predicted"/>
<evidence type="ECO:0000313" key="1">
    <source>
        <dbReference type="EMBL" id="THZ12606.1"/>
    </source>
</evidence>
<dbReference type="EMBL" id="QZBM01000566">
    <property type="protein sequence ID" value="THZ12606.1"/>
    <property type="molecule type" value="Genomic_DNA"/>
</dbReference>
<dbReference type="SUPFAM" id="SSF55961">
    <property type="entry name" value="Bet v1-like"/>
    <property type="match status" value="1"/>
</dbReference>
<evidence type="ECO:0008006" key="3">
    <source>
        <dbReference type="Google" id="ProtNLM"/>
    </source>
</evidence>
<sequence>MRRKTCHRNTVTRYKVSSSARFPSYRHQFSPSSSHRLSPSHSHINNNIAIMTTAPTSPTIIWPEKFLPGTTDNFVSNETVVKGLSAADIWKYLADIRKWESYYWNCEKITPPTSGPMLKKGDKFSFSTFGFPPLPSEVYESVEPSKTEVGRLAWRAESDGNGDKDSAIDVYHAWVIEDLEGDRVRILTQESQIGKPAADLSTKKPNPMLNGHQDWIDGLVKAARDGK</sequence>
<name>A0A4S9SP21_AURPU</name>
<protein>
    <recommendedName>
        <fullName evidence="3">Bet v1-like protein</fullName>
    </recommendedName>
</protein>
<comment type="caution">
    <text evidence="1">The sequence shown here is derived from an EMBL/GenBank/DDBJ whole genome shotgun (WGS) entry which is preliminary data.</text>
</comment>
<evidence type="ECO:0000313" key="2">
    <source>
        <dbReference type="Proteomes" id="UP000308005"/>
    </source>
</evidence>
<dbReference type="AlphaFoldDB" id="A0A4S9SP21"/>
<dbReference type="Proteomes" id="UP000308005">
    <property type="component" value="Unassembled WGS sequence"/>
</dbReference>
<organism evidence="1 2">
    <name type="scientific">Aureobasidium pullulans</name>
    <name type="common">Black yeast</name>
    <name type="synonym">Pullularia pullulans</name>
    <dbReference type="NCBI Taxonomy" id="5580"/>
    <lineage>
        <taxon>Eukaryota</taxon>
        <taxon>Fungi</taxon>
        <taxon>Dikarya</taxon>
        <taxon>Ascomycota</taxon>
        <taxon>Pezizomycotina</taxon>
        <taxon>Dothideomycetes</taxon>
        <taxon>Dothideomycetidae</taxon>
        <taxon>Dothideales</taxon>
        <taxon>Saccotheciaceae</taxon>
        <taxon>Aureobasidium</taxon>
    </lineage>
</organism>
<accession>A0A4S9SP21</accession>